<gene>
    <name evidence="2" type="ORF">SAMN02982922_3913</name>
</gene>
<dbReference type="OrthoDB" id="7863791at2"/>
<sequence length="340" mass="37239">MRFVAATLALAACSLSAGVSFAQQEPYLDDRSTPQALVKSLYNAIGRKEYARAYGYFANPPAPTLNDYAKGFDETEGVTLIVGTPAEEGAAGSTFYSLPVAISATGANEQVFAGCYTLRLANPQIQGDPYKPLEIEKGALAPVSGPIETALPTSCPDAPALPAQNAALERAKAKFTASRLDSCQIEEGNEPQAWDIEFHYTYDSQDEPARTFKLIRFYCARGAYNEVHVYYLADDMGELNELHFAQPELDIRYENDDHEGKVESVNVIGFTSADRLVNSEFDPDTKTISSWAKWRGVGDASSVGKWIFRNGTFTLVRFEVDASYDGEIEHQTVVDYDSGP</sequence>
<accession>A0A1X7PDI2</accession>
<keyword evidence="1" id="KW-0732">Signal</keyword>
<dbReference type="RefSeq" id="WP_085465668.1">
    <property type="nucleotide sequence ID" value="NZ_FXBL01000004.1"/>
</dbReference>
<organism evidence="2 3">
    <name type="scientific">Mesorhizobium australicum</name>
    <dbReference type="NCBI Taxonomy" id="536018"/>
    <lineage>
        <taxon>Bacteria</taxon>
        <taxon>Pseudomonadati</taxon>
        <taxon>Pseudomonadota</taxon>
        <taxon>Alphaproteobacteria</taxon>
        <taxon>Hyphomicrobiales</taxon>
        <taxon>Phyllobacteriaceae</taxon>
        <taxon>Mesorhizobium</taxon>
    </lineage>
</organism>
<reference evidence="2 3" key="1">
    <citation type="submission" date="2017-04" db="EMBL/GenBank/DDBJ databases">
        <authorList>
            <person name="Afonso C.L."/>
            <person name="Miller P.J."/>
            <person name="Scott M.A."/>
            <person name="Spackman E."/>
            <person name="Goraichik I."/>
            <person name="Dimitrov K.M."/>
            <person name="Suarez D.L."/>
            <person name="Swayne D.E."/>
        </authorList>
    </citation>
    <scope>NUCLEOTIDE SEQUENCE [LARGE SCALE GENOMIC DNA]</scope>
    <source>
        <strain evidence="2 3">B5P</strain>
    </source>
</reference>
<feature type="signal peptide" evidence="1">
    <location>
        <begin position="1"/>
        <end position="22"/>
    </location>
</feature>
<keyword evidence="3" id="KW-1185">Reference proteome</keyword>
<evidence type="ECO:0000313" key="2">
    <source>
        <dbReference type="EMBL" id="SMH49379.1"/>
    </source>
</evidence>
<evidence type="ECO:0000313" key="3">
    <source>
        <dbReference type="Proteomes" id="UP000193083"/>
    </source>
</evidence>
<name>A0A1X7PDI2_9HYPH</name>
<feature type="chain" id="PRO_5013095527" description="DUF1176 domain-containing protein" evidence="1">
    <location>
        <begin position="23"/>
        <end position="340"/>
    </location>
</feature>
<dbReference type="EMBL" id="FXBL01000004">
    <property type="protein sequence ID" value="SMH49379.1"/>
    <property type="molecule type" value="Genomic_DNA"/>
</dbReference>
<dbReference type="AlphaFoldDB" id="A0A1X7PDI2"/>
<evidence type="ECO:0008006" key="4">
    <source>
        <dbReference type="Google" id="ProtNLM"/>
    </source>
</evidence>
<dbReference type="InterPro" id="IPR009560">
    <property type="entry name" value="DUF1176"/>
</dbReference>
<dbReference type="Proteomes" id="UP000193083">
    <property type="component" value="Unassembled WGS sequence"/>
</dbReference>
<proteinExistence type="predicted"/>
<protein>
    <recommendedName>
        <fullName evidence="4">DUF1176 domain-containing protein</fullName>
    </recommendedName>
</protein>
<dbReference type="Pfam" id="PF06674">
    <property type="entry name" value="DUF1176"/>
    <property type="match status" value="1"/>
</dbReference>
<evidence type="ECO:0000256" key="1">
    <source>
        <dbReference type="SAM" id="SignalP"/>
    </source>
</evidence>